<dbReference type="Gene3D" id="1.10.4160.10">
    <property type="entry name" value="Hydantoin permease"/>
    <property type="match status" value="1"/>
</dbReference>
<dbReference type="PANTHER" id="PTHR30569">
    <property type="entry name" value="CYTOSINE TRANSPORTER CODB"/>
    <property type="match status" value="1"/>
</dbReference>
<evidence type="ECO:0000313" key="3">
    <source>
        <dbReference type="Proteomes" id="UP001558101"/>
    </source>
</evidence>
<keyword evidence="1" id="KW-0472">Membrane</keyword>
<dbReference type="Proteomes" id="UP001558101">
    <property type="component" value="Unassembled WGS sequence"/>
</dbReference>
<dbReference type="InterPro" id="IPR030191">
    <property type="entry name" value="CodB"/>
</dbReference>
<dbReference type="PANTHER" id="PTHR30569:SF0">
    <property type="entry name" value="CYTOSINE PERMEASE"/>
    <property type="match status" value="1"/>
</dbReference>
<keyword evidence="1" id="KW-0812">Transmembrane</keyword>
<keyword evidence="3" id="KW-1185">Reference proteome</keyword>
<proteinExistence type="predicted"/>
<organism evidence="2 3">
    <name type="scientific">Serratia quinivorans</name>
    <dbReference type="NCBI Taxonomy" id="137545"/>
    <lineage>
        <taxon>Bacteria</taxon>
        <taxon>Pseudomonadati</taxon>
        <taxon>Pseudomonadota</taxon>
        <taxon>Gammaproteobacteria</taxon>
        <taxon>Enterobacterales</taxon>
        <taxon>Yersiniaceae</taxon>
        <taxon>Serratia</taxon>
    </lineage>
</organism>
<accession>A0ABV3UR45</accession>
<reference evidence="2 3" key="1">
    <citation type="submission" date="2024-07" db="EMBL/GenBank/DDBJ databases">
        <title>Genomes of novel Serratia strains from suburban soil.</title>
        <authorList>
            <person name="Markert E.X."/>
            <person name="Severe K."/>
            <person name="Severe L."/>
            <person name="Twing K.I."/>
            <person name="Ward L.M."/>
        </authorList>
    </citation>
    <scope>NUCLEOTIDE SEQUENCE [LARGE SCALE GENOMIC DNA]</scope>
    <source>
        <strain evidence="2 3">3C-UT</strain>
    </source>
</reference>
<dbReference type="EMBL" id="JBFQXQ010000169">
    <property type="protein sequence ID" value="MEX3175567.1"/>
    <property type="molecule type" value="Genomic_DNA"/>
</dbReference>
<name>A0ABV3UR45_9GAMM</name>
<evidence type="ECO:0000313" key="2">
    <source>
        <dbReference type="EMBL" id="MEX3175567.1"/>
    </source>
</evidence>
<gene>
    <name evidence="2" type="ORF">AB4M04_26340</name>
</gene>
<protein>
    <submittedName>
        <fullName evidence="2">Cytosine permease</fullName>
    </submittedName>
</protein>
<feature type="transmembrane region" description="Helical" evidence="1">
    <location>
        <begin position="52"/>
        <end position="73"/>
    </location>
</feature>
<keyword evidence="1" id="KW-1133">Transmembrane helix</keyword>
<sequence length="109" mass="11712">MIKIEDYPLTRVPQDKKVSFLSVAIVNMGMLTARDRFMLGAVLGHSMTRFDAFTAIFVGSLIFGVVTYVLGLAGMREGIFGSLLARCCGFGRLGSVAIGLLETCSQLDG</sequence>
<feature type="non-terminal residue" evidence="2">
    <location>
        <position position="109"/>
    </location>
</feature>
<comment type="caution">
    <text evidence="2">The sequence shown here is derived from an EMBL/GenBank/DDBJ whole genome shotgun (WGS) entry which is preliminary data.</text>
</comment>
<evidence type="ECO:0000256" key="1">
    <source>
        <dbReference type="SAM" id="Phobius"/>
    </source>
</evidence>